<accession>A0AC58UL31</accession>
<organism evidence="1 2">
    <name type="scientific">Nicotiana tabacum</name>
    <name type="common">Common tobacco</name>
    <dbReference type="NCBI Taxonomy" id="4097"/>
    <lineage>
        <taxon>Eukaryota</taxon>
        <taxon>Viridiplantae</taxon>
        <taxon>Streptophyta</taxon>
        <taxon>Embryophyta</taxon>
        <taxon>Tracheophyta</taxon>
        <taxon>Spermatophyta</taxon>
        <taxon>Magnoliopsida</taxon>
        <taxon>eudicotyledons</taxon>
        <taxon>Gunneridae</taxon>
        <taxon>Pentapetalae</taxon>
        <taxon>asterids</taxon>
        <taxon>lamiids</taxon>
        <taxon>Solanales</taxon>
        <taxon>Solanaceae</taxon>
        <taxon>Nicotianoideae</taxon>
        <taxon>Nicotianeae</taxon>
        <taxon>Nicotiana</taxon>
    </lineage>
</organism>
<proteinExistence type="predicted"/>
<sequence>MTINKVQGQTLDFVGIYLREPVFSHGQLYVALSRAKSSNYVKVLIRPSMLANHDDHSTYNIVYDEIIQGASFQIGDEVKSGLLLTSSSERRKYQLFFDKDMILCSVIMDSTYFDSNIFYFFKLILALQLR</sequence>
<evidence type="ECO:0000313" key="2">
    <source>
        <dbReference type="RefSeq" id="XP_075110200.1"/>
    </source>
</evidence>
<dbReference type="Proteomes" id="UP000790787">
    <property type="component" value="Chromosome 5"/>
</dbReference>
<dbReference type="RefSeq" id="XP_075110200.1">
    <property type="nucleotide sequence ID" value="XM_075254099.1"/>
</dbReference>
<reference evidence="1" key="1">
    <citation type="journal article" date="2014" name="Nat. Commun.">
        <title>The tobacco genome sequence and its comparison with those of tomato and potato.</title>
        <authorList>
            <person name="Sierro N."/>
            <person name="Battey J.N."/>
            <person name="Ouadi S."/>
            <person name="Bakaher N."/>
            <person name="Bovet L."/>
            <person name="Willig A."/>
            <person name="Goepfert S."/>
            <person name="Peitsch M.C."/>
            <person name="Ivanov N.V."/>
        </authorList>
    </citation>
    <scope>NUCLEOTIDE SEQUENCE [LARGE SCALE GENOMIC DNA]</scope>
</reference>
<name>A0AC58UL31_TOBAC</name>
<evidence type="ECO:0000313" key="1">
    <source>
        <dbReference type="Proteomes" id="UP000790787"/>
    </source>
</evidence>
<reference evidence="2" key="2">
    <citation type="submission" date="2025-08" db="UniProtKB">
        <authorList>
            <consortium name="RefSeq"/>
        </authorList>
    </citation>
    <scope>IDENTIFICATION</scope>
    <source>
        <tissue evidence="2">Leaf</tissue>
    </source>
</reference>
<gene>
    <name evidence="2" type="primary">LOC107816665</name>
</gene>
<keyword evidence="1" id="KW-1185">Reference proteome</keyword>
<protein>
    <submittedName>
        <fullName evidence="2">Uncharacterized protein LOC107816665</fullName>
    </submittedName>
</protein>